<dbReference type="AlphaFoldDB" id="A0A2H3KW05"/>
<feature type="domain" description="N-acetyltransferase" evidence="1">
    <location>
        <begin position="6"/>
        <end position="156"/>
    </location>
</feature>
<dbReference type="Gene3D" id="3.40.630.30">
    <property type="match status" value="1"/>
</dbReference>
<dbReference type="InterPro" id="IPR000182">
    <property type="entry name" value="GNAT_dom"/>
</dbReference>
<dbReference type="EMBL" id="LYXE01000189">
    <property type="protein sequence ID" value="PDV96531.1"/>
    <property type="molecule type" value="Genomic_DNA"/>
</dbReference>
<dbReference type="GO" id="GO:0016747">
    <property type="term" value="F:acyltransferase activity, transferring groups other than amino-acyl groups"/>
    <property type="evidence" value="ECO:0007669"/>
    <property type="project" value="InterPro"/>
</dbReference>
<organism evidence="2 3">
    <name type="scientific">Candidatus Chloroploca asiatica</name>
    <dbReference type="NCBI Taxonomy" id="1506545"/>
    <lineage>
        <taxon>Bacteria</taxon>
        <taxon>Bacillati</taxon>
        <taxon>Chloroflexota</taxon>
        <taxon>Chloroflexia</taxon>
        <taxon>Chloroflexales</taxon>
        <taxon>Chloroflexineae</taxon>
        <taxon>Oscillochloridaceae</taxon>
        <taxon>Candidatus Chloroploca</taxon>
    </lineage>
</organism>
<dbReference type="SUPFAM" id="SSF55729">
    <property type="entry name" value="Acyl-CoA N-acyltransferases (Nat)"/>
    <property type="match status" value="1"/>
</dbReference>
<accession>A0A2H3KW05</accession>
<sequence length="156" mass="17424">MTNPDIHFKRITAQTVIPICQLSETLTPAQRKMVTDNAISIAQAHFSENCWLRAVYADETPIGFIMLHIGSDYDDGIDCPGVFLWRFMIAKPYQGLGYGRQAIDRLLDHLRAQGTPELSTCCGLGEASPEGFYKRLGFVPTGEWYGDEGELKLLIP</sequence>
<evidence type="ECO:0000313" key="2">
    <source>
        <dbReference type="EMBL" id="PDV96531.1"/>
    </source>
</evidence>
<dbReference type="Pfam" id="PF00583">
    <property type="entry name" value="Acetyltransf_1"/>
    <property type="match status" value="1"/>
</dbReference>
<gene>
    <name evidence="2" type="ORF">A9Q02_20645</name>
</gene>
<dbReference type="RefSeq" id="WP_097655374.1">
    <property type="nucleotide sequence ID" value="NZ_LYXE01000189.1"/>
</dbReference>
<protein>
    <submittedName>
        <fullName evidence="2">Acetyltransferase</fullName>
    </submittedName>
</protein>
<proteinExistence type="predicted"/>
<keyword evidence="3" id="KW-1185">Reference proteome</keyword>
<keyword evidence="2" id="KW-0808">Transferase</keyword>
<dbReference type="CDD" id="cd04301">
    <property type="entry name" value="NAT_SF"/>
    <property type="match status" value="1"/>
</dbReference>
<dbReference type="InterPro" id="IPR016181">
    <property type="entry name" value="Acyl_CoA_acyltransferase"/>
</dbReference>
<comment type="caution">
    <text evidence="2">The sequence shown here is derived from an EMBL/GenBank/DDBJ whole genome shotgun (WGS) entry which is preliminary data.</text>
</comment>
<evidence type="ECO:0000259" key="1">
    <source>
        <dbReference type="PROSITE" id="PS51186"/>
    </source>
</evidence>
<dbReference type="OrthoDB" id="9127144at2"/>
<name>A0A2H3KW05_9CHLR</name>
<dbReference type="PROSITE" id="PS51186">
    <property type="entry name" value="GNAT"/>
    <property type="match status" value="1"/>
</dbReference>
<evidence type="ECO:0000313" key="3">
    <source>
        <dbReference type="Proteomes" id="UP000220922"/>
    </source>
</evidence>
<reference evidence="2 3" key="1">
    <citation type="submission" date="2016-05" db="EMBL/GenBank/DDBJ databases">
        <authorList>
            <person name="Lavstsen T."/>
            <person name="Jespersen J.S."/>
        </authorList>
    </citation>
    <scope>NUCLEOTIDE SEQUENCE [LARGE SCALE GENOMIC DNA]</scope>
    <source>
        <strain evidence="2 3">B7-9</strain>
    </source>
</reference>
<dbReference type="Proteomes" id="UP000220922">
    <property type="component" value="Unassembled WGS sequence"/>
</dbReference>